<dbReference type="GO" id="GO:0005829">
    <property type="term" value="C:cytosol"/>
    <property type="evidence" value="ECO:0007669"/>
    <property type="project" value="TreeGrafter"/>
</dbReference>
<keyword evidence="1" id="KW-0328">Glycosyltransferase</keyword>
<dbReference type="RefSeq" id="WP_184221671.1">
    <property type="nucleotide sequence ID" value="NZ_JACHIP010000007.1"/>
</dbReference>
<dbReference type="AlphaFoldDB" id="A0A7W7ZH28"/>
<evidence type="ECO:0000256" key="1">
    <source>
        <dbReference type="ARBA" id="ARBA00022676"/>
    </source>
</evidence>
<evidence type="ECO:0000313" key="3">
    <source>
        <dbReference type="EMBL" id="MBB5059814.1"/>
    </source>
</evidence>
<dbReference type="GO" id="GO:0008713">
    <property type="term" value="F:ADP-heptose-lipopolysaccharide heptosyltransferase activity"/>
    <property type="evidence" value="ECO:0007669"/>
    <property type="project" value="TreeGrafter"/>
</dbReference>
<keyword evidence="4" id="KW-1185">Reference proteome</keyword>
<reference evidence="3 4" key="1">
    <citation type="submission" date="2020-08" db="EMBL/GenBank/DDBJ databases">
        <title>Genomic Encyclopedia of Type Strains, Phase IV (KMG-V): Genome sequencing to study the core and pangenomes of soil and plant-associated prokaryotes.</title>
        <authorList>
            <person name="Whitman W."/>
        </authorList>
    </citation>
    <scope>NUCLEOTIDE SEQUENCE [LARGE SCALE GENOMIC DNA]</scope>
    <source>
        <strain evidence="3 4">M8UP14</strain>
    </source>
</reference>
<dbReference type="SUPFAM" id="SSF53756">
    <property type="entry name" value="UDP-Glycosyltransferase/glycogen phosphorylase"/>
    <property type="match status" value="1"/>
</dbReference>
<keyword evidence="2 3" id="KW-0808">Transferase</keyword>
<evidence type="ECO:0000256" key="2">
    <source>
        <dbReference type="ARBA" id="ARBA00022679"/>
    </source>
</evidence>
<accession>A0A7W7ZH28</accession>
<dbReference type="Gene3D" id="3.40.50.2000">
    <property type="entry name" value="Glycogen Phosphorylase B"/>
    <property type="match status" value="2"/>
</dbReference>
<gene>
    <name evidence="3" type="ORF">HDF16_004543</name>
</gene>
<sequence length="393" mass="43124">MSLKQVITGMALAPAMAIERFVRSSSLRTPIEEARSILILEYMLPLGCCVHLTPVYDAIRAEKPHAVITVATRGLGLQLLRHNAAIDHLIETPDPLHGLRPAAKALSLELARLGIRPDCILTGASDQRTRIGLMGMLATGGWRAGFTQTPALYHRPLILDREASLIANNLRLVGLLKLESPSREPRVPFSSSDVAYAEKLVREVNPQGRPLLVMVTQTSGGQRTGWHRDRLVQVIHHARHELGCSVVYVGTATDAKPIEEIRLAADEIGVSLAGRTSVTQLAALLAMSDYVVSLDTGTMHVARAAGVPMVVLATSWQKAIEWMPLGLPHVRILRGEDREMIPKGYQLDEIEAKDVIRALSYLIANYPASWAQRAERVDRSLSHIDHLPTLSPE</sequence>
<protein>
    <submittedName>
        <fullName evidence="3">ADP-heptose:LPS heptosyltransferase</fullName>
    </submittedName>
</protein>
<dbReference type="GO" id="GO:0009244">
    <property type="term" value="P:lipopolysaccharide core region biosynthetic process"/>
    <property type="evidence" value="ECO:0007669"/>
    <property type="project" value="TreeGrafter"/>
</dbReference>
<dbReference type="InterPro" id="IPR002201">
    <property type="entry name" value="Glyco_trans_9"/>
</dbReference>
<organism evidence="3 4">
    <name type="scientific">Granulicella aggregans</name>
    <dbReference type="NCBI Taxonomy" id="474949"/>
    <lineage>
        <taxon>Bacteria</taxon>
        <taxon>Pseudomonadati</taxon>
        <taxon>Acidobacteriota</taxon>
        <taxon>Terriglobia</taxon>
        <taxon>Terriglobales</taxon>
        <taxon>Acidobacteriaceae</taxon>
        <taxon>Granulicella</taxon>
    </lineage>
</organism>
<dbReference type="EMBL" id="JACHIP010000007">
    <property type="protein sequence ID" value="MBB5059814.1"/>
    <property type="molecule type" value="Genomic_DNA"/>
</dbReference>
<dbReference type="Proteomes" id="UP000540989">
    <property type="component" value="Unassembled WGS sequence"/>
</dbReference>
<comment type="caution">
    <text evidence="3">The sequence shown here is derived from an EMBL/GenBank/DDBJ whole genome shotgun (WGS) entry which is preliminary data.</text>
</comment>
<evidence type="ECO:0000313" key="4">
    <source>
        <dbReference type="Proteomes" id="UP000540989"/>
    </source>
</evidence>
<dbReference type="PANTHER" id="PTHR30160">
    <property type="entry name" value="TETRAACYLDISACCHARIDE 4'-KINASE-RELATED"/>
    <property type="match status" value="1"/>
</dbReference>
<proteinExistence type="predicted"/>
<dbReference type="Pfam" id="PF01075">
    <property type="entry name" value="Glyco_transf_9"/>
    <property type="match status" value="1"/>
</dbReference>
<dbReference type="InterPro" id="IPR051199">
    <property type="entry name" value="LPS_LOS_Heptosyltrfase"/>
</dbReference>
<name>A0A7W7ZH28_9BACT</name>
<dbReference type="CDD" id="cd03789">
    <property type="entry name" value="GT9_LPS_heptosyltransferase"/>
    <property type="match status" value="1"/>
</dbReference>